<name>A0A239HZK7_9ACTN</name>
<feature type="transmembrane region" description="Helical" evidence="2">
    <location>
        <begin position="121"/>
        <end position="142"/>
    </location>
</feature>
<protein>
    <recommendedName>
        <fullName evidence="3">DUF1707 domain-containing protein</fullName>
    </recommendedName>
</protein>
<dbReference type="OrthoDB" id="3748531at2"/>
<dbReference type="AlphaFoldDB" id="A0A239HZK7"/>
<dbReference type="PANTHER" id="PTHR40763:SF4">
    <property type="entry name" value="DUF1707 DOMAIN-CONTAINING PROTEIN"/>
    <property type="match status" value="1"/>
</dbReference>
<gene>
    <name evidence="4" type="ORF">SAMN05421812_10299</name>
</gene>
<feature type="region of interest" description="Disordered" evidence="1">
    <location>
        <begin position="146"/>
        <end position="177"/>
    </location>
</feature>
<accession>A0A239HZK7</accession>
<evidence type="ECO:0000313" key="4">
    <source>
        <dbReference type="EMBL" id="SNS86163.1"/>
    </source>
</evidence>
<organism evidence="4 5">
    <name type="scientific">Asanoa hainanensis</name>
    <dbReference type="NCBI Taxonomy" id="560556"/>
    <lineage>
        <taxon>Bacteria</taxon>
        <taxon>Bacillati</taxon>
        <taxon>Actinomycetota</taxon>
        <taxon>Actinomycetes</taxon>
        <taxon>Micromonosporales</taxon>
        <taxon>Micromonosporaceae</taxon>
        <taxon>Asanoa</taxon>
    </lineage>
</organism>
<keyword evidence="2" id="KW-0812">Transmembrane</keyword>
<dbReference type="InterPro" id="IPR012551">
    <property type="entry name" value="DUF1707_SHOCT-like"/>
</dbReference>
<dbReference type="Pfam" id="PF08044">
    <property type="entry name" value="DUF1707"/>
    <property type="match status" value="1"/>
</dbReference>
<feature type="transmembrane region" description="Helical" evidence="2">
    <location>
        <begin position="96"/>
        <end position="115"/>
    </location>
</feature>
<sequence>MRAGDSDRQHVADQLRTALELGRLDLPEYDERLQKTYAAKTFGDLDGLLDDLPDTSVPTADSQLLVPRRNDALVPGADGRFPNATARWLAHTWDGYFATVAIVVAIWAVICLMTAEWLYFWPAWVAGPWGAVLLVSTIGGLASGEPQKWAAGQAREQQRKQRKQRKRAREEAEGDED</sequence>
<evidence type="ECO:0000256" key="1">
    <source>
        <dbReference type="SAM" id="MobiDB-lite"/>
    </source>
</evidence>
<evidence type="ECO:0000313" key="5">
    <source>
        <dbReference type="Proteomes" id="UP000198362"/>
    </source>
</evidence>
<dbReference type="PANTHER" id="PTHR40763">
    <property type="entry name" value="MEMBRANE PROTEIN-RELATED"/>
    <property type="match status" value="1"/>
</dbReference>
<keyword evidence="5" id="KW-1185">Reference proteome</keyword>
<evidence type="ECO:0000256" key="2">
    <source>
        <dbReference type="SAM" id="Phobius"/>
    </source>
</evidence>
<dbReference type="Proteomes" id="UP000198362">
    <property type="component" value="Unassembled WGS sequence"/>
</dbReference>
<reference evidence="4 5" key="1">
    <citation type="submission" date="2017-06" db="EMBL/GenBank/DDBJ databases">
        <authorList>
            <person name="Kim H.J."/>
            <person name="Triplett B.A."/>
        </authorList>
    </citation>
    <scope>NUCLEOTIDE SEQUENCE [LARGE SCALE GENOMIC DNA]</scope>
    <source>
        <strain evidence="4 5">CGMCC 4.5593</strain>
    </source>
</reference>
<proteinExistence type="predicted"/>
<dbReference type="EMBL" id="FZPH01000002">
    <property type="protein sequence ID" value="SNS86163.1"/>
    <property type="molecule type" value="Genomic_DNA"/>
</dbReference>
<dbReference type="RefSeq" id="WP_089246063.1">
    <property type="nucleotide sequence ID" value="NZ_FZPH01000002.1"/>
</dbReference>
<feature type="domain" description="DUF1707" evidence="3">
    <location>
        <begin position="1"/>
        <end position="53"/>
    </location>
</feature>
<keyword evidence="2" id="KW-0472">Membrane</keyword>
<keyword evidence="2" id="KW-1133">Transmembrane helix</keyword>
<evidence type="ECO:0000259" key="3">
    <source>
        <dbReference type="Pfam" id="PF08044"/>
    </source>
</evidence>